<organism evidence="3 4">
    <name type="scientific">Colletotrichum noveboracense</name>
    <dbReference type="NCBI Taxonomy" id="2664923"/>
    <lineage>
        <taxon>Eukaryota</taxon>
        <taxon>Fungi</taxon>
        <taxon>Dikarya</taxon>
        <taxon>Ascomycota</taxon>
        <taxon>Pezizomycotina</taxon>
        <taxon>Sordariomycetes</taxon>
        <taxon>Hypocreomycetidae</taxon>
        <taxon>Glomerellales</taxon>
        <taxon>Glomerellaceae</taxon>
        <taxon>Colletotrichum</taxon>
        <taxon>Colletotrichum gloeosporioides species complex</taxon>
    </lineage>
</organism>
<evidence type="ECO:0000313" key="4">
    <source>
        <dbReference type="Proteomes" id="UP001152533"/>
    </source>
</evidence>
<evidence type="ECO:0000259" key="2">
    <source>
        <dbReference type="PROSITE" id="PS00028"/>
    </source>
</evidence>
<proteinExistence type="predicted"/>
<dbReference type="Gene3D" id="3.30.160.60">
    <property type="entry name" value="Classic Zinc Finger"/>
    <property type="match status" value="1"/>
</dbReference>
<evidence type="ECO:0000313" key="3">
    <source>
        <dbReference type="EMBL" id="CAI0654520.1"/>
    </source>
</evidence>
<gene>
    <name evidence="3" type="ORF">CGXH109_LOCUS138925</name>
</gene>
<dbReference type="PROSITE" id="PS00028">
    <property type="entry name" value="ZINC_FINGER_C2H2_1"/>
    <property type="match status" value="1"/>
</dbReference>
<comment type="caution">
    <text evidence="3">The sequence shown here is derived from an EMBL/GenBank/DDBJ whole genome shotgun (WGS) entry which is preliminary data.</text>
</comment>
<dbReference type="InterPro" id="IPR013087">
    <property type="entry name" value="Znf_C2H2_type"/>
</dbReference>
<protein>
    <recommendedName>
        <fullName evidence="2">C2H2-type domain-containing protein</fullName>
    </recommendedName>
</protein>
<dbReference type="SMART" id="SM00355">
    <property type="entry name" value="ZnF_C2H2"/>
    <property type="match status" value="3"/>
</dbReference>
<evidence type="ECO:0000256" key="1">
    <source>
        <dbReference type="SAM" id="MobiDB-lite"/>
    </source>
</evidence>
<dbReference type="EMBL" id="CAMGZC010002184">
    <property type="protein sequence ID" value="CAI0654520.1"/>
    <property type="molecule type" value="Genomic_DNA"/>
</dbReference>
<reference evidence="3" key="1">
    <citation type="submission" date="2022-08" db="EMBL/GenBank/DDBJ databases">
        <authorList>
            <person name="Giroux E."/>
            <person name="Giroux E."/>
        </authorList>
    </citation>
    <scope>NUCLEOTIDE SEQUENCE</scope>
    <source>
        <strain evidence="3">H1091258</strain>
    </source>
</reference>
<name>A0A9W4S7B0_9PEZI</name>
<dbReference type="Proteomes" id="UP001152533">
    <property type="component" value="Unassembled WGS sequence"/>
</dbReference>
<dbReference type="AlphaFoldDB" id="A0A9W4S7B0"/>
<sequence>MASYTWSEANSPWQATTVSPAQRVGDGQLIKHLVGRYGMNALKSLIQESIASPVPAERNAAPDEPSSIPAAISSTGSADFGPWESQRVRHPPLISSTTGAAVSKGSRDGSKLPSRHIQGGDLSVATHTSATRRAGRIRVKQRLPETPTVGTSSANLKKSKRNGYFVCGLCGEEDIIKTCARKSDLKRHIEDFHYNDAQWFCRHHGCYMAFDSQGVYKVHLKQVHCDSLASVDVAKVKLCPQVVFACGFDGCLQVFEASDYTNASPTFKEYVRHLVEHFEQGASRGEWSYSTRMSNLLRQSQVQLAWNERTQSEALGTSLKWTPQTSNILRKRLECRHIGDIKLLVQYAFLLGTDPDSISRFREDFVTPVASTCRMHMTGQTPMQQVMESTQLAEESLSKVSNIPHFWATSAASQAMPTQAQLGWPPHPHQQAYYEFQALNVMASPDPTMAASLMYESRQGNIQ</sequence>
<accession>A0A9W4S7B0</accession>
<keyword evidence="4" id="KW-1185">Reference proteome</keyword>
<feature type="domain" description="C2H2-type" evidence="2">
    <location>
        <begin position="201"/>
        <end position="224"/>
    </location>
</feature>
<feature type="region of interest" description="Disordered" evidence="1">
    <location>
        <begin position="55"/>
        <end position="137"/>
    </location>
</feature>